<keyword evidence="2" id="KW-1185">Reference proteome</keyword>
<sequence>MSSSVEKEKKEMEVATEDVACLELPAPSGRSKQSGIYSV</sequence>
<protein>
    <submittedName>
        <fullName evidence="1">Uncharacterized protein</fullName>
    </submittedName>
</protein>
<accession>A0A1R3GIA4</accession>
<reference evidence="2" key="1">
    <citation type="submission" date="2013-09" db="EMBL/GenBank/DDBJ databases">
        <title>Corchorus olitorius genome sequencing.</title>
        <authorList>
            <person name="Alam M."/>
            <person name="Haque M.S."/>
            <person name="Islam M.S."/>
            <person name="Emdad E.M."/>
            <person name="Islam M.M."/>
            <person name="Ahmed B."/>
            <person name="Halim A."/>
            <person name="Hossen Q.M.M."/>
            <person name="Hossain M.Z."/>
            <person name="Ahmed R."/>
            <person name="Khan M.M."/>
            <person name="Islam R."/>
            <person name="Rashid M.M."/>
            <person name="Khan S.A."/>
            <person name="Rahman M.S."/>
            <person name="Alam M."/>
            <person name="Yahiya A.S."/>
            <person name="Khan M.S."/>
            <person name="Azam M.S."/>
            <person name="Haque T."/>
            <person name="Lashkar M.Z.H."/>
            <person name="Akhand A.I."/>
            <person name="Morshed G."/>
            <person name="Roy S."/>
            <person name="Uddin K.S."/>
            <person name="Rabeya T."/>
            <person name="Hossain A.S."/>
            <person name="Chowdhury A."/>
            <person name="Snigdha A.R."/>
            <person name="Mortoza M.S."/>
            <person name="Matin S.A."/>
            <person name="Hoque S.M.E."/>
            <person name="Islam M.K."/>
            <person name="Roy D.K."/>
            <person name="Haider R."/>
            <person name="Moosa M.M."/>
            <person name="Elias S.M."/>
            <person name="Hasan A.M."/>
            <person name="Jahan S."/>
            <person name="Shafiuddin M."/>
            <person name="Mahmood N."/>
            <person name="Shommy N.S."/>
        </authorList>
    </citation>
    <scope>NUCLEOTIDE SEQUENCE [LARGE SCALE GENOMIC DNA]</scope>
    <source>
        <strain evidence="2">cv. O-4</strain>
    </source>
</reference>
<name>A0A1R3GIA4_9ROSI</name>
<evidence type="ECO:0000313" key="2">
    <source>
        <dbReference type="Proteomes" id="UP000187203"/>
    </source>
</evidence>
<dbReference type="Proteomes" id="UP000187203">
    <property type="component" value="Unassembled WGS sequence"/>
</dbReference>
<comment type="caution">
    <text evidence="1">The sequence shown here is derived from an EMBL/GenBank/DDBJ whole genome shotgun (WGS) entry which is preliminary data.</text>
</comment>
<dbReference type="AlphaFoldDB" id="A0A1R3GIA4"/>
<organism evidence="1 2">
    <name type="scientific">Corchorus olitorius</name>
    <dbReference type="NCBI Taxonomy" id="93759"/>
    <lineage>
        <taxon>Eukaryota</taxon>
        <taxon>Viridiplantae</taxon>
        <taxon>Streptophyta</taxon>
        <taxon>Embryophyta</taxon>
        <taxon>Tracheophyta</taxon>
        <taxon>Spermatophyta</taxon>
        <taxon>Magnoliopsida</taxon>
        <taxon>eudicotyledons</taxon>
        <taxon>Gunneridae</taxon>
        <taxon>Pentapetalae</taxon>
        <taxon>rosids</taxon>
        <taxon>malvids</taxon>
        <taxon>Malvales</taxon>
        <taxon>Malvaceae</taxon>
        <taxon>Grewioideae</taxon>
        <taxon>Apeibeae</taxon>
        <taxon>Corchorus</taxon>
    </lineage>
</organism>
<gene>
    <name evidence="1" type="ORF">COLO4_35099</name>
</gene>
<dbReference type="EMBL" id="AWUE01022488">
    <property type="protein sequence ID" value="OMO57796.1"/>
    <property type="molecule type" value="Genomic_DNA"/>
</dbReference>
<proteinExistence type="predicted"/>
<evidence type="ECO:0000313" key="1">
    <source>
        <dbReference type="EMBL" id="OMO57796.1"/>
    </source>
</evidence>